<dbReference type="GO" id="GO:0030313">
    <property type="term" value="C:cell envelope"/>
    <property type="evidence" value="ECO:0007669"/>
    <property type="project" value="UniProtKB-SubCell"/>
</dbReference>
<gene>
    <name evidence="10" type="ORF">D5281_14280</name>
</gene>
<dbReference type="InterPro" id="IPR025997">
    <property type="entry name" value="SBP_2_dom"/>
</dbReference>
<feature type="compositionally biased region" description="Low complexity" evidence="7">
    <location>
        <begin position="32"/>
        <end position="48"/>
    </location>
</feature>
<keyword evidence="3" id="KW-0479">Metal-binding</keyword>
<sequence length="378" mass="39909">MKLTKKLTAMAMAVLMAASLMACGGQGAAEPAASDTETQDTQDAAATDDGADAADAADAEDAATDAAEDAADQVSDAVAAGGNIGVCIYKFDDAFMTTYRNALQEILEGKGYTVTVMDGKNDQAEQNNQINNFIAQEVDALIINPVMTSAADQIIATVKDADIPTVLINREPTAEQMAAYDKLVYVGCDARQSGTMQGELILDTPNKGDINGDGKISYIMIQGDPENIDAQYRTEYSVKALTDAGMEVEELDLQRGDWDRNKGQEIAQNDLAKFGDEIEVVFCNNDDMAIGALQAIQAAGRTVNEDIYLVGVDALDAALNEVVNGNMTGTVLNDANGQAAGAVEAMEALLGGKTYAEGEQSIYVDYVKVTPDNAADFQ</sequence>
<keyword evidence="4 8" id="KW-0732">Signal</keyword>
<dbReference type="InterPro" id="IPR028082">
    <property type="entry name" value="Peripla_BP_I"/>
</dbReference>
<evidence type="ECO:0000256" key="6">
    <source>
        <dbReference type="ARBA" id="ARBA00034344"/>
    </source>
</evidence>
<evidence type="ECO:0000256" key="2">
    <source>
        <dbReference type="ARBA" id="ARBA00007639"/>
    </source>
</evidence>
<comment type="subunit">
    <text evidence="5">The ABC transporter complex is composed of one ATP-binding protein (MglA), two transmembrane proteins (MglC) and a solute-binding protein (MglB).</text>
</comment>
<feature type="signal peptide" evidence="8">
    <location>
        <begin position="1"/>
        <end position="22"/>
    </location>
</feature>
<evidence type="ECO:0000256" key="7">
    <source>
        <dbReference type="SAM" id="MobiDB-lite"/>
    </source>
</evidence>
<feature type="region of interest" description="Disordered" evidence="7">
    <location>
        <begin position="27"/>
        <end position="57"/>
    </location>
</feature>
<evidence type="ECO:0000256" key="1">
    <source>
        <dbReference type="ARBA" id="ARBA00004196"/>
    </source>
</evidence>
<feature type="chain" id="PRO_5040996342" description="D-galactose/methyl-galactoside binding periplasmic protein MglB" evidence="8">
    <location>
        <begin position="23"/>
        <end position="378"/>
    </location>
</feature>
<feature type="domain" description="Periplasmic binding protein" evidence="9">
    <location>
        <begin position="84"/>
        <end position="353"/>
    </location>
</feature>
<comment type="subcellular location">
    <subcellularLocation>
        <location evidence="1">Cell envelope</location>
    </subcellularLocation>
</comment>
<keyword evidence="11" id="KW-1185">Reference proteome</keyword>
<accession>A0A9X5GS19</accession>
<comment type="similarity">
    <text evidence="2">Belongs to the bacterial solute-binding protein 2 family.</text>
</comment>
<dbReference type="RefSeq" id="WP_160560790.1">
    <property type="nucleotide sequence ID" value="NZ_QZDT01000023.1"/>
</dbReference>
<dbReference type="PANTHER" id="PTHR46847">
    <property type="entry name" value="D-ALLOSE-BINDING PERIPLASMIC PROTEIN-RELATED"/>
    <property type="match status" value="1"/>
</dbReference>
<dbReference type="CDD" id="cd01539">
    <property type="entry name" value="PBP1_GGBP"/>
    <property type="match status" value="1"/>
</dbReference>
<dbReference type="EMBL" id="QZDT01000023">
    <property type="protein sequence ID" value="NBJ93728.1"/>
    <property type="molecule type" value="Genomic_DNA"/>
</dbReference>
<dbReference type="PROSITE" id="PS51257">
    <property type="entry name" value="PROKAR_LIPOPROTEIN"/>
    <property type="match status" value="1"/>
</dbReference>
<comment type="caution">
    <text evidence="10">The sequence shown here is derived from an EMBL/GenBank/DDBJ whole genome shotgun (WGS) entry which is preliminary data.</text>
</comment>
<evidence type="ECO:0000259" key="9">
    <source>
        <dbReference type="Pfam" id="PF13407"/>
    </source>
</evidence>
<evidence type="ECO:0000256" key="4">
    <source>
        <dbReference type="ARBA" id="ARBA00022729"/>
    </source>
</evidence>
<dbReference type="Pfam" id="PF13407">
    <property type="entry name" value="Peripla_BP_4"/>
    <property type="match status" value="1"/>
</dbReference>
<dbReference type="Proteomes" id="UP001154420">
    <property type="component" value="Unassembled WGS sequence"/>
</dbReference>
<dbReference type="Gene3D" id="3.40.50.2300">
    <property type="match status" value="2"/>
</dbReference>
<name>A0A9X5GS19_9FIRM</name>
<evidence type="ECO:0000256" key="3">
    <source>
        <dbReference type="ARBA" id="ARBA00022723"/>
    </source>
</evidence>
<organism evidence="10 11">
    <name type="scientific">Parablautia muri</name>
    <dbReference type="NCBI Taxonomy" id="2320879"/>
    <lineage>
        <taxon>Bacteria</taxon>
        <taxon>Bacillati</taxon>
        <taxon>Bacillota</taxon>
        <taxon>Clostridia</taxon>
        <taxon>Lachnospirales</taxon>
        <taxon>Lachnospiraceae</taxon>
        <taxon>Parablautia</taxon>
    </lineage>
</organism>
<evidence type="ECO:0000256" key="8">
    <source>
        <dbReference type="SAM" id="SignalP"/>
    </source>
</evidence>
<dbReference type="GO" id="GO:0046872">
    <property type="term" value="F:metal ion binding"/>
    <property type="evidence" value="ECO:0007669"/>
    <property type="project" value="UniProtKB-KW"/>
</dbReference>
<evidence type="ECO:0000313" key="10">
    <source>
        <dbReference type="EMBL" id="NBJ93728.1"/>
    </source>
</evidence>
<dbReference type="InterPro" id="IPR044085">
    <property type="entry name" value="MglB-like_PBP1"/>
</dbReference>
<dbReference type="OrthoDB" id="9769193at2"/>
<dbReference type="AlphaFoldDB" id="A0A9X5GS19"/>
<proteinExistence type="inferred from homology"/>
<evidence type="ECO:0000256" key="5">
    <source>
        <dbReference type="ARBA" id="ARBA00034323"/>
    </source>
</evidence>
<dbReference type="SUPFAM" id="SSF53822">
    <property type="entry name" value="Periplasmic binding protein-like I"/>
    <property type="match status" value="1"/>
</dbReference>
<dbReference type="PANTHER" id="PTHR46847:SF3">
    <property type="entry name" value="GALACTOFURANOSE-BINDING PROTEIN YTFQ"/>
    <property type="match status" value="1"/>
</dbReference>
<protein>
    <recommendedName>
        <fullName evidence="6">D-galactose/methyl-galactoside binding periplasmic protein MglB</fullName>
    </recommendedName>
</protein>
<reference evidence="10" key="1">
    <citation type="submission" date="2018-09" db="EMBL/GenBank/DDBJ databases">
        <title>Murine metabolic-syndrome-specific gut microbial biobank.</title>
        <authorList>
            <person name="Liu C."/>
        </authorList>
    </citation>
    <scope>NUCLEOTIDE SEQUENCE</scope>
    <source>
        <strain evidence="10">D42-62</strain>
    </source>
</reference>
<evidence type="ECO:0000313" key="11">
    <source>
        <dbReference type="Proteomes" id="UP001154420"/>
    </source>
</evidence>
<dbReference type="GO" id="GO:0030246">
    <property type="term" value="F:carbohydrate binding"/>
    <property type="evidence" value="ECO:0007669"/>
    <property type="project" value="InterPro"/>
</dbReference>